<dbReference type="SUPFAM" id="SSF75304">
    <property type="entry name" value="Amidase signature (AS) enzymes"/>
    <property type="match status" value="1"/>
</dbReference>
<protein>
    <submittedName>
        <fullName evidence="3">Amidase</fullName>
    </submittedName>
</protein>
<accession>A0A7G6E7B8</accession>
<sequence length="436" mass="47689">MYISPASLPGTVAELRSGQLDLLKYVNEICDRIEVIEPHIQALIPEPDRRSRLLKEAEALQNMYPDSNKRPPLYGVLVGVKDIFRTKGFPTRAGAQLPPELFEGPEAECVKRLREAGALILGKTVTTEFAFFAPGPTRNPYNPEHTPGGSSSGSAAAVAAGFCPLALGTQTIGSVIRPAAFCGIVGFKPSYDRIPSEGLIYFSPSLDHVGLFTQDVEGMNLAASILCYDWEPAAPGEEIAKLPVLGVPEGSYLAQASEEGLKAFEAQLKMLVKGGYEIKRVPAFENIKEINLLHRRMAFAELAQIHEEWFARYEDLYRPQTKDAILTGKEVEEEELKRARAGRLALREELEALMAEHGIDLWLSPAAVGSAPQGISATGDPIMNLPWTYAGMPTITLPAGMSESNLPLGLQFTAPFMADERLLEWAKGVEMVLRRL</sequence>
<evidence type="ECO:0000256" key="1">
    <source>
        <dbReference type="SAM" id="Coils"/>
    </source>
</evidence>
<reference evidence="3 4" key="1">
    <citation type="journal article" date="2019" name="Front. Microbiol.">
        <title>Thermoanaerosceptrum fracticalcis gen. nov. sp. nov., a Novel Fumarate-Fermenting Microorganism From a Deep Fractured Carbonate Aquifer of the US Great Basin.</title>
        <authorList>
            <person name="Hamilton-Brehm S.D."/>
            <person name="Stewart L.E."/>
            <person name="Zavarin M."/>
            <person name="Caldwell M."/>
            <person name="Lawson P.A."/>
            <person name="Onstott T.C."/>
            <person name="Grzymski J."/>
            <person name="Neveux I."/>
            <person name="Lollar B.S."/>
            <person name="Russell C.E."/>
            <person name="Moser D.P."/>
        </authorList>
    </citation>
    <scope>NUCLEOTIDE SEQUENCE [LARGE SCALE GENOMIC DNA]</scope>
    <source>
        <strain evidence="3 4">DRI-13</strain>
    </source>
</reference>
<evidence type="ECO:0000313" key="3">
    <source>
        <dbReference type="EMBL" id="QNB47972.1"/>
    </source>
</evidence>
<organism evidence="3 4">
    <name type="scientific">Thermanaerosceptrum fracticalcis</name>
    <dbReference type="NCBI Taxonomy" id="1712410"/>
    <lineage>
        <taxon>Bacteria</taxon>
        <taxon>Bacillati</taxon>
        <taxon>Bacillota</taxon>
        <taxon>Clostridia</taxon>
        <taxon>Eubacteriales</taxon>
        <taxon>Peptococcaceae</taxon>
        <taxon>Thermanaerosceptrum</taxon>
    </lineage>
</organism>
<feature type="coiled-coil region" evidence="1">
    <location>
        <begin position="329"/>
        <end position="356"/>
    </location>
</feature>
<dbReference type="Gene3D" id="3.90.1300.10">
    <property type="entry name" value="Amidase signature (AS) domain"/>
    <property type="match status" value="1"/>
</dbReference>
<dbReference type="Pfam" id="PF01425">
    <property type="entry name" value="Amidase"/>
    <property type="match status" value="1"/>
</dbReference>
<dbReference type="PANTHER" id="PTHR11895">
    <property type="entry name" value="TRANSAMIDASE"/>
    <property type="match status" value="1"/>
</dbReference>
<dbReference type="OrthoDB" id="9811471at2"/>
<dbReference type="AlphaFoldDB" id="A0A7G6E7B8"/>
<dbReference type="EMBL" id="CP045798">
    <property type="protein sequence ID" value="QNB47972.1"/>
    <property type="molecule type" value="Genomic_DNA"/>
</dbReference>
<dbReference type="InterPro" id="IPR000120">
    <property type="entry name" value="Amidase"/>
</dbReference>
<name>A0A7G6E7B8_THEFR</name>
<dbReference type="InterPro" id="IPR036928">
    <property type="entry name" value="AS_sf"/>
</dbReference>
<dbReference type="KEGG" id="tfr:BR63_17925"/>
<keyword evidence="1" id="KW-0175">Coiled coil</keyword>
<dbReference type="GO" id="GO:0003824">
    <property type="term" value="F:catalytic activity"/>
    <property type="evidence" value="ECO:0007669"/>
    <property type="project" value="InterPro"/>
</dbReference>
<proteinExistence type="predicted"/>
<gene>
    <name evidence="3" type="ORF">BR63_17925</name>
</gene>
<keyword evidence="4" id="KW-1185">Reference proteome</keyword>
<dbReference type="RefSeq" id="WP_051965462.1">
    <property type="nucleotide sequence ID" value="NZ_CP045798.1"/>
</dbReference>
<dbReference type="Proteomes" id="UP000515847">
    <property type="component" value="Chromosome"/>
</dbReference>
<evidence type="ECO:0000313" key="4">
    <source>
        <dbReference type="Proteomes" id="UP000515847"/>
    </source>
</evidence>
<dbReference type="InterPro" id="IPR023631">
    <property type="entry name" value="Amidase_dom"/>
</dbReference>
<evidence type="ECO:0000259" key="2">
    <source>
        <dbReference type="Pfam" id="PF01425"/>
    </source>
</evidence>
<feature type="domain" description="Amidase" evidence="2">
    <location>
        <begin position="26"/>
        <end position="423"/>
    </location>
</feature>
<dbReference type="PANTHER" id="PTHR11895:SF67">
    <property type="entry name" value="AMIDASE DOMAIN-CONTAINING PROTEIN"/>
    <property type="match status" value="1"/>
</dbReference>